<dbReference type="Proteomes" id="UP000887116">
    <property type="component" value="Unassembled WGS sequence"/>
</dbReference>
<keyword evidence="2" id="KW-1185">Reference proteome</keyword>
<dbReference type="EMBL" id="BMAO01035251">
    <property type="protein sequence ID" value="GFR02327.1"/>
    <property type="molecule type" value="Genomic_DNA"/>
</dbReference>
<evidence type="ECO:0000313" key="1">
    <source>
        <dbReference type="EMBL" id="GFR02327.1"/>
    </source>
</evidence>
<name>A0A8X6GDT6_TRICU</name>
<reference evidence="1" key="1">
    <citation type="submission" date="2020-07" db="EMBL/GenBank/DDBJ databases">
        <title>Multicomponent nature underlies the extraordinary mechanical properties of spider dragline silk.</title>
        <authorList>
            <person name="Kono N."/>
            <person name="Nakamura H."/>
            <person name="Mori M."/>
            <person name="Yoshida Y."/>
            <person name="Ohtoshi R."/>
            <person name="Malay A.D."/>
            <person name="Moran D.A.P."/>
            <person name="Tomita M."/>
            <person name="Numata K."/>
            <person name="Arakawa K."/>
        </authorList>
    </citation>
    <scope>NUCLEOTIDE SEQUENCE</scope>
</reference>
<protein>
    <submittedName>
        <fullName evidence="1">Uncharacterized protein</fullName>
    </submittedName>
</protein>
<evidence type="ECO:0000313" key="2">
    <source>
        <dbReference type="Proteomes" id="UP000887116"/>
    </source>
</evidence>
<dbReference type="AlphaFoldDB" id="A0A8X6GDT6"/>
<sequence>MEEDTDNLEASLNTLFEPSNVNTSELSVKNDFANCNVKLPSINLPEFLGQYIDWLQLKSQFISLIHENTCLSD</sequence>
<proteinExistence type="predicted"/>
<gene>
    <name evidence="1" type="ORF">TNCT_348121</name>
</gene>
<accession>A0A8X6GDT6</accession>
<organism evidence="1 2">
    <name type="scientific">Trichonephila clavata</name>
    <name type="common">Joro spider</name>
    <name type="synonym">Nephila clavata</name>
    <dbReference type="NCBI Taxonomy" id="2740835"/>
    <lineage>
        <taxon>Eukaryota</taxon>
        <taxon>Metazoa</taxon>
        <taxon>Ecdysozoa</taxon>
        <taxon>Arthropoda</taxon>
        <taxon>Chelicerata</taxon>
        <taxon>Arachnida</taxon>
        <taxon>Araneae</taxon>
        <taxon>Araneomorphae</taxon>
        <taxon>Entelegynae</taxon>
        <taxon>Araneoidea</taxon>
        <taxon>Nephilidae</taxon>
        <taxon>Trichonephila</taxon>
    </lineage>
</organism>
<comment type="caution">
    <text evidence="1">The sequence shown here is derived from an EMBL/GenBank/DDBJ whole genome shotgun (WGS) entry which is preliminary data.</text>
</comment>
<dbReference type="OrthoDB" id="5989194at2759"/>